<dbReference type="Ensembl" id="ENSNLET00000057039.1">
    <property type="protein sequence ID" value="ENSNLEP00000025342.1"/>
    <property type="gene ID" value="ENSNLEG00000030172.1"/>
</dbReference>
<keyword evidence="12" id="KW-0539">Nucleus</keyword>
<feature type="compositionally biased region" description="Gly residues" evidence="17">
    <location>
        <begin position="536"/>
        <end position="546"/>
    </location>
</feature>
<dbReference type="FunFam" id="3.30.710.10:FF:000107">
    <property type="entry name" value="Zinc finger and BTB domain containing 22"/>
    <property type="match status" value="1"/>
</dbReference>
<dbReference type="GO" id="GO:0000981">
    <property type="term" value="F:DNA-binding transcription factor activity, RNA polymerase II-specific"/>
    <property type="evidence" value="ECO:0007669"/>
    <property type="project" value="TreeGrafter"/>
</dbReference>
<evidence type="ECO:0000256" key="12">
    <source>
        <dbReference type="ARBA" id="ARBA00023242"/>
    </source>
</evidence>
<keyword evidence="9" id="KW-0805">Transcription regulation</keyword>
<evidence type="ECO:0000256" key="17">
    <source>
        <dbReference type="SAM" id="MobiDB-lite"/>
    </source>
</evidence>
<dbReference type="PANTHER" id="PTHR46105">
    <property type="entry name" value="AGAP004733-PA"/>
    <property type="match status" value="1"/>
</dbReference>
<keyword evidence="5" id="KW-0479">Metal-binding</keyword>
<evidence type="ECO:0000259" key="18">
    <source>
        <dbReference type="PROSITE" id="PS50097"/>
    </source>
</evidence>
<gene>
    <name evidence="20" type="primary">ZBTB22</name>
</gene>
<evidence type="ECO:0000256" key="14">
    <source>
        <dbReference type="ARBA" id="ARBA00079211"/>
    </source>
</evidence>
<keyword evidence="4" id="KW-0597">Phosphoprotein</keyword>
<feature type="domain" description="BTB" evidence="18">
    <location>
        <begin position="57"/>
        <end position="121"/>
    </location>
</feature>
<evidence type="ECO:0000256" key="16">
    <source>
        <dbReference type="PROSITE-ProRule" id="PRU00042"/>
    </source>
</evidence>
<keyword evidence="10" id="KW-0238">DNA-binding</keyword>
<dbReference type="PROSITE" id="PS50157">
    <property type="entry name" value="ZINC_FINGER_C2H2_2"/>
    <property type="match status" value="2"/>
</dbReference>
<dbReference type="InterPro" id="IPR036236">
    <property type="entry name" value="Znf_C2H2_sf"/>
</dbReference>
<dbReference type="GO" id="GO:0000978">
    <property type="term" value="F:RNA polymerase II cis-regulatory region sequence-specific DNA binding"/>
    <property type="evidence" value="ECO:0007669"/>
    <property type="project" value="TreeGrafter"/>
</dbReference>
<evidence type="ECO:0000256" key="5">
    <source>
        <dbReference type="ARBA" id="ARBA00022723"/>
    </source>
</evidence>
<dbReference type="EMBL" id="ADFV01069538">
    <property type="status" value="NOT_ANNOTATED_CDS"/>
    <property type="molecule type" value="Genomic_DNA"/>
</dbReference>
<feature type="region of interest" description="Disordered" evidence="17">
    <location>
        <begin position="308"/>
        <end position="427"/>
    </location>
</feature>
<feature type="compositionally biased region" description="Low complexity" evidence="17">
    <location>
        <begin position="180"/>
        <end position="198"/>
    </location>
</feature>
<sequence>MEPSPLSPSGAALPLPLSLAPPPLPLPAAAVVHVSFPEVTSALLESLNQQRLQGQLCDVSIRVQGREFRAHRAVLAASSPYFHDQVLLKGMTSISLPSVMDPGAFETVLASAYTGRLSMAAADIVNFLTVGSVLQMWHIVDKCTELLREGRASATTTITTAAATSVTVPGAGVPSGSGGTVAPATMGSARSHASSRASENQSPSSSNYFSPRESTDFSSSSQEAFAASAVGSGERRGGGPVFPAPVVGSGGATSGKLLLEADELCDDGGDGRGAVVPGAGLRRPTYTPPSIMPQKHWVYVKRGGNCPAPAPLVPQDPDLEEEEEEEDLVLTCEDDEDEELGGSSRVPATLSISDGGGPVAGLDDSGGPTPSSYAPSHPPRPLLPLDMQGNQILVFPSSSSSSSSQAPGQPPGNQAEHGAVTVGGTSVGSLGVPGSVGGVPGGTGSGDGNKIFLCHCGKAFSHKSMRDRHVNMHLNLRPFDCPVCNKKFKMKHHLTEHMKTHTGLKPYECGVCAKKFMWRDSFMRHRGHCERRHRLGGVGAGPGAGTPTGPSLPSKRESPGAGGGSGDEASAATSPSSRRVWSPPSVHKVEMGFGGGGGAN</sequence>
<dbReference type="Gene3D" id="3.30.160.60">
    <property type="entry name" value="Classic Zinc Finger"/>
    <property type="match status" value="1"/>
</dbReference>
<comment type="function">
    <text evidence="1">May be involved in transcriptional regulation.</text>
</comment>
<dbReference type="InterPro" id="IPR050457">
    <property type="entry name" value="ZnFinger_BTB_dom_contain"/>
</dbReference>
<feature type="compositionally biased region" description="Low complexity" evidence="17">
    <location>
        <begin position="217"/>
        <end position="229"/>
    </location>
</feature>
<organism evidence="20 21">
    <name type="scientific">Nomascus leucogenys</name>
    <name type="common">Northern white-cheeked gibbon</name>
    <name type="synonym">Hylobates leucogenys</name>
    <dbReference type="NCBI Taxonomy" id="61853"/>
    <lineage>
        <taxon>Eukaryota</taxon>
        <taxon>Metazoa</taxon>
        <taxon>Chordata</taxon>
        <taxon>Craniata</taxon>
        <taxon>Vertebrata</taxon>
        <taxon>Euteleostomi</taxon>
        <taxon>Mammalia</taxon>
        <taxon>Eutheria</taxon>
        <taxon>Euarchontoglires</taxon>
        <taxon>Primates</taxon>
        <taxon>Haplorrhini</taxon>
        <taxon>Catarrhini</taxon>
        <taxon>Hylobatidae</taxon>
        <taxon>Nomascus</taxon>
    </lineage>
</organism>
<dbReference type="Proteomes" id="UP000001073">
    <property type="component" value="Chromosome 1a"/>
</dbReference>
<dbReference type="FunFam" id="3.30.160.60:FF:000145">
    <property type="entry name" value="Zinc finger protein 574"/>
    <property type="match status" value="1"/>
</dbReference>
<reference evidence="20" key="3">
    <citation type="submission" date="2025-09" db="UniProtKB">
        <authorList>
            <consortium name="Ensembl"/>
        </authorList>
    </citation>
    <scope>IDENTIFICATION</scope>
</reference>
<evidence type="ECO:0000256" key="6">
    <source>
        <dbReference type="ARBA" id="ARBA00022737"/>
    </source>
</evidence>
<keyword evidence="6" id="KW-0677">Repeat</keyword>
<keyword evidence="8" id="KW-0862">Zinc</keyword>
<dbReference type="InterPro" id="IPR013087">
    <property type="entry name" value="Znf_C2H2_type"/>
</dbReference>
<evidence type="ECO:0000256" key="8">
    <source>
        <dbReference type="ARBA" id="ARBA00022833"/>
    </source>
</evidence>
<comment type="similarity">
    <text evidence="3">Belongs to the krueppel C2H2-type zinc-finger protein family.</text>
</comment>
<feature type="compositionally biased region" description="Acidic residues" evidence="17">
    <location>
        <begin position="317"/>
        <end position="340"/>
    </location>
</feature>
<dbReference type="Pfam" id="PF00096">
    <property type="entry name" value="zf-C2H2"/>
    <property type="match status" value="1"/>
</dbReference>
<dbReference type="PROSITE" id="PS00028">
    <property type="entry name" value="ZINC_FINGER_C2H2_1"/>
    <property type="match status" value="1"/>
</dbReference>
<evidence type="ECO:0000256" key="15">
    <source>
        <dbReference type="ARBA" id="ARBA00082083"/>
    </source>
</evidence>
<comment type="subcellular location">
    <subcellularLocation>
        <location evidence="2">Nucleus</location>
    </subcellularLocation>
</comment>
<dbReference type="PROSITE" id="PS50097">
    <property type="entry name" value="BTB"/>
    <property type="match status" value="1"/>
</dbReference>
<dbReference type="SUPFAM" id="SSF54695">
    <property type="entry name" value="POZ domain"/>
    <property type="match status" value="1"/>
</dbReference>
<proteinExistence type="inferred from homology"/>
<keyword evidence="7 16" id="KW-0863">Zinc-finger</keyword>
<dbReference type="FunCoup" id="A0A2I3FWR5">
    <property type="interactions" value="255"/>
</dbReference>
<name>A0A2I3FWR5_NOMLE</name>
<feature type="domain" description="C2H2-type" evidence="19">
    <location>
        <begin position="452"/>
        <end position="478"/>
    </location>
</feature>
<feature type="domain" description="C2H2-type" evidence="19">
    <location>
        <begin position="479"/>
        <end position="506"/>
    </location>
</feature>
<dbReference type="InterPro" id="IPR011333">
    <property type="entry name" value="SKP1/BTB/POZ_sf"/>
</dbReference>
<evidence type="ECO:0000313" key="21">
    <source>
        <dbReference type="Proteomes" id="UP000001073"/>
    </source>
</evidence>
<keyword evidence="11" id="KW-0804">Transcription</keyword>
<dbReference type="SUPFAM" id="SSF57667">
    <property type="entry name" value="beta-beta-alpha zinc fingers"/>
    <property type="match status" value="1"/>
</dbReference>
<dbReference type="EMBL" id="ADFV01069537">
    <property type="status" value="NOT_ANNOTATED_CDS"/>
    <property type="molecule type" value="Genomic_DNA"/>
</dbReference>
<protein>
    <recommendedName>
        <fullName evidence="13">Zinc finger and BTB domain-containing protein 22</fullName>
    </recommendedName>
    <alternativeName>
        <fullName evidence="15">Protein BING1</fullName>
    </alternativeName>
    <alternativeName>
        <fullName evidence="14">Zinc finger protein 297</fullName>
    </alternativeName>
</protein>
<dbReference type="SMART" id="SM00355">
    <property type="entry name" value="ZnF_C2H2"/>
    <property type="match status" value="3"/>
</dbReference>
<evidence type="ECO:0000256" key="13">
    <source>
        <dbReference type="ARBA" id="ARBA00071015"/>
    </source>
</evidence>
<feature type="compositionally biased region" description="Low complexity" evidence="17">
    <location>
        <begin position="418"/>
        <end position="427"/>
    </location>
</feature>
<evidence type="ECO:0000259" key="19">
    <source>
        <dbReference type="PROSITE" id="PS50157"/>
    </source>
</evidence>
<reference evidence="20" key="2">
    <citation type="submission" date="2025-08" db="UniProtKB">
        <authorList>
            <consortium name="Ensembl"/>
        </authorList>
    </citation>
    <scope>IDENTIFICATION</scope>
</reference>
<dbReference type="SMART" id="SM00225">
    <property type="entry name" value="BTB"/>
    <property type="match status" value="1"/>
</dbReference>
<dbReference type="GO" id="GO:0005634">
    <property type="term" value="C:nucleus"/>
    <property type="evidence" value="ECO:0007669"/>
    <property type="project" value="UniProtKB-SubCell"/>
</dbReference>
<feature type="compositionally biased region" description="Polar residues" evidence="17">
    <location>
        <begin position="199"/>
        <end position="209"/>
    </location>
</feature>
<dbReference type="InterPro" id="IPR000210">
    <property type="entry name" value="BTB/POZ_dom"/>
</dbReference>
<evidence type="ECO:0000256" key="4">
    <source>
        <dbReference type="ARBA" id="ARBA00022553"/>
    </source>
</evidence>
<dbReference type="CDD" id="cd18210">
    <property type="entry name" value="BTB_POZ_ZBTB22_BING1"/>
    <property type="match status" value="1"/>
</dbReference>
<evidence type="ECO:0000256" key="3">
    <source>
        <dbReference type="ARBA" id="ARBA00006991"/>
    </source>
</evidence>
<evidence type="ECO:0000256" key="10">
    <source>
        <dbReference type="ARBA" id="ARBA00023125"/>
    </source>
</evidence>
<evidence type="ECO:0000256" key="11">
    <source>
        <dbReference type="ARBA" id="ARBA00023163"/>
    </source>
</evidence>
<dbReference type="PANTHER" id="PTHR46105:SF14">
    <property type="entry name" value="ZINC FINGER AND BTB DOMAIN-CONTAINING PROTEIN 22"/>
    <property type="match status" value="1"/>
</dbReference>
<feature type="region of interest" description="Disordered" evidence="17">
    <location>
        <begin position="533"/>
        <end position="600"/>
    </location>
</feature>
<evidence type="ECO:0000256" key="2">
    <source>
        <dbReference type="ARBA" id="ARBA00004123"/>
    </source>
</evidence>
<dbReference type="GO" id="GO:0008270">
    <property type="term" value="F:zinc ion binding"/>
    <property type="evidence" value="ECO:0007669"/>
    <property type="project" value="UniProtKB-KW"/>
</dbReference>
<dbReference type="Pfam" id="PF00651">
    <property type="entry name" value="BTB"/>
    <property type="match status" value="1"/>
</dbReference>
<evidence type="ECO:0000256" key="7">
    <source>
        <dbReference type="ARBA" id="ARBA00022771"/>
    </source>
</evidence>
<accession>A0A2I3FWR5</accession>
<dbReference type="OMA" id="KPYDCLS"/>
<feature type="compositionally biased region" description="Low complexity" evidence="17">
    <location>
        <begin position="567"/>
        <end position="586"/>
    </location>
</feature>
<dbReference type="AlphaFoldDB" id="A0A2I3FWR5"/>
<feature type="region of interest" description="Disordered" evidence="17">
    <location>
        <begin position="167"/>
        <end position="247"/>
    </location>
</feature>
<evidence type="ECO:0000313" key="20">
    <source>
        <dbReference type="Ensembl" id="ENSNLEP00000025342.1"/>
    </source>
</evidence>
<dbReference type="GeneTree" id="ENSGT00940000160991"/>
<keyword evidence="21" id="KW-1185">Reference proteome</keyword>
<evidence type="ECO:0000256" key="9">
    <source>
        <dbReference type="ARBA" id="ARBA00023015"/>
    </source>
</evidence>
<evidence type="ECO:0000256" key="1">
    <source>
        <dbReference type="ARBA" id="ARBA00003767"/>
    </source>
</evidence>
<dbReference type="InParanoid" id="A0A2I3FWR5"/>
<reference evidence="20 21" key="1">
    <citation type="submission" date="2012-10" db="EMBL/GenBank/DDBJ databases">
        <authorList>
            <consortium name="Gibbon Genome Sequencing Consortium"/>
        </authorList>
    </citation>
    <scope>NUCLEOTIDE SEQUENCE [LARGE SCALE GENOMIC DNA]</scope>
</reference>
<dbReference type="Gene3D" id="3.30.710.10">
    <property type="entry name" value="Potassium Channel Kv1.1, Chain A"/>
    <property type="match status" value="1"/>
</dbReference>